<gene>
    <name evidence="2" type="ORF">SLS58_000628</name>
</gene>
<name>A0ABR3U401_9PEZI</name>
<evidence type="ECO:0000313" key="2">
    <source>
        <dbReference type="EMBL" id="KAL1651289.1"/>
    </source>
</evidence>
<accession>A0ABR3U401</accession>
<comment type="caution">
    <text evidence="2">The sequence shown here is derived from an EMBL/GenBank/DDBJ whole genome shotgun (WGS) entry which is preliminary data.</text>
</comment>
<proteinExistence type="predicted"/>
<evidence type="ECO:0000313" key="3">
    <source>
        <dbReference type="Proteomes" id="UP001521184"/>
    </source>
</evidence>
<feature type="region of interest" description="Disordered" evidence="1">
    <location>
        <begin position="187"/>
        <end position="246"/>
    </location>
</feature>
<reference evidence="2 3" key="1">
    <citation type="journal article" date="2023" name="Plant Dis.">
        <title>First Report of Diplodia intermedia Causing Canker and Dieback Diseases on Apple Trees in Canada.</title>
        <authorList>
            <person name="Ellouze W."/>
            <person name="Ilyukhin E."/>
            <person name="Sulman M."/>
            <person name="Ali S."/>
        </authorList>
    </citation>
    <scope>NUCLEOTIDE SEQUENCE [LARGE SCALE GENOMIC DNA]</scope>
    <source>
        <strain evidence="2 3">M45-28</strain>
    </source>
</reference>
<dbReference type="EMBL" id="JAKEKT020000002">
    <property type="protein sequence ID" value="KAL1651289.1"/>
    <property type="molecule type" value="Genomic_DNA"/>
</dbReference>
<keyword evidence="3" id="KW-1185">Reference proteome</keyword>
<sequence>MASSSEEGRILLYYQQTKREHQYLKKKTEQFTESLRKVDAMYEAMLENELRMNDMDEKLTVLTEDNNAMKELFRKMGTDESGRAEKTSQELQSLSHRVLRVETLEKDHGTRIHNNGTLLRDIQYKLAQLENAVGDLSKFKGKVTKHPDHPEIGRLAKEVESLRGLLYDQNKNIKKLGQNFDETKEAIQQGGRGISQATAQTRERDTQPRPRPEPETQGTVQLQTPTPPAVKTPVKRRYSGPWEVASTKGTNANLQSAYSKIAASK</sequence>
<dbReference type="Proteomes" id="UP001521184">
    <property type="component" value="Unassembled WGS sequence"/>
</dbReference>
<organism evidence="2 3">
    <name type="scientific">Diplodia intermedia</name>
    <dbReference type="NCBI Taxonomy" id="856260"/>
    <lineage>
        <taxon>Eukaryota</taxon>
        <taxon>Fungi</taxon>
        <taxon>Dikarya</taxon>
        <taxon>Ascomycota</taxon>
        <taxon>Pezizomycotina</taxon>
        <taxon>Dothideomycetes</taxon>
        <taxon>Dothideomycetes incertae sedis</taxon>
        <taxon>Botryosphaeriales</taxon>
        <taxon>Botryosphaeriaceae</taxon>
        <taxon>Diplodia</taxon>
    </lineage>
</organism>
<feature type="compositionally biased region" description="Basic and acidic residues" evidence="1">
    <location>
        <begin position="201"/>
        <end position="214"/>
    </location>
</feature>
<evidence type="ECO:0000256" key="1">
    <source>
        <dbReference type="SAM" id="MobiDB-lite"/>
    </source>
</evidence>
<protein>
    <submittedName>
        <fullName evidence="2">Uncharacterized protein</fullName>
    </submittedName>
</protein>